<keyword evidence="4" id="KW-0233">DNA recombination</keyword>
<evidence type="ECO:0000256" key="2">
    <source>
        <dbReference type="ARBA" id="ARBA00009840"/>
    </source>
</evidence>
<dbReference type="OrthoDB" id="9765111at2"/>
<dbReference type="InterPro" id="IPR003798">
    <property type="entry name" value="DNA_recombination_RmuC"/>
</dbReference>
<gene>
    <name evidence="5" type="primary">rmuC</name>
    <name evidence="5" type="ORF">NCTC10717_02016</name>
</gene>
<reference evidence="5 6" key="1">
    <citation type="submission" date="2018-06" db="EMBL/GenBank/DDBJ databases">
        <authorList>
            <consortium name="Pathogen Informatics"/>
            <person name="Doyle S."/>
        </authorList>
    </citation>
    <scope>NUCLEOTIDE SEQUENCE [LARGE SCALE GENOMIC DNA]</scope>
    <source>
        <strain evidence="5 6">NCTC10717</strain>
    </source>
</reference>
<evidence type="ECO:0000313" key="5">
    <source>
        <dbReference type="EMBL" id="SUO98274.1"/>
    </source>
</evidence>
<dbReference type="Pfam" id="PF02646">
    <property type="entry name" value="RmuC"/>
    <property type="match status" value="1"/>
</dbReference>
<dbReference type="PANTHER" id="PTHR30563:SF0">
    <property type="entry name" value="DNA RECOMBINATION PROTEIN RMUC"/>
    <property type="match status" value="1"/>
</dbReference>
<dbReference type="RefSeq" id="WP_115219120.1">
    <property type="nucleotide sequence ID" value="NZ_UHIA01000004.1"/>
</dbReference>
<comment type="function">
    <text evidence="1">Involved in DNA recombination.</text>
</comment>
<accession>A0A380N1A9</accession>
<name>A0A380N1A9_9GAMM</name>
<keyword evidence="6" id="KW-1185">Reference proteome</keyword>
<evidence type="ECO:0000256" key="1">
    <source>
        <dbReference type="ARBA" id="ARBA00003416"/>
    </source>
</evidence>
<protein>
    <submittedName>
        <fullName evidence="5">DNA recombination protein rmuC</fullName>
    </submittedName>
</protein>
<dbReference type="AlphaFoldDB" id="A0A380N1A9"/>
<dbReference type="Proteomes" id="UP000254575">
    <property type="component" value="Unassembled WGS sequence"/>
</dbReference>
<keyword evidence="3" id="KW-0175">Coiled coil</keyword>
<proteinExistence type="inferred from homology"/>
<evidence type="ECO:0000256" key="3">
    <source>
        <dbReference type="ARBA" id="ARBA00023054"/>
    </source>
</evidence>
<evidence type="ECO:0000313" key="6">
    <source>
        <dbReference type="Proteomes" id="UP000254575"/>
    </source>
</evidence>
<comment type="similarity">
    <text evidence="2">Belongs to the RmuC family.</text>
</comment>
<sequence length="377" mass="42916">MTDTLLFTAFALCISLISAAMIYISRALHSNRDKQIETLQQFAAHQQNQFGKLQDFILRQQEHGQLLQSQQQGALRNELNAQLARQNEHLHREIHHLSAITEKRLLDISAHVGERLEQGFHQQDHTVKDIIERLAKIDEAQKRLDQLAGDVGSLKDILQDKKSRGAFGESQLHLLIDNLIPAQYVSYQHTLPNGKRPDCLLHLPPPTGDLAIDAKFPLESYRKIAQAPQYAVQLAKDVKKHIDDIADKYICPPHTADGAILFIPAEAIFAELHANYPDIIDYAQHRNVWLTSPTTLAAVLTTAKAVLKDDATRRQAHLLREQLYLLRQDFVQFQERMNALARHIGQAQQDVNDIHRSAQSISEKFHQLDEYRGESPH</sequence>
<dbReference type="PANTHER" id="PTHR30563">
    <property type="entry name" value="DNA RECOMBINATION PROTEIN RMUC"/>
    <property type="match status" value="1"/>
</dbReference>
<dbReference type="GO" id="GO:0006310">
    <property type="term" value="P:DNA recombination"/>
    <property type="evidence" value="ECO:0007669"/>
    <property type="project" value="UniProtKB-KW"/>
</dbReference>
<organism evidence="5 6">
    <name type="scientific">Suttonella indologenes</name>
    <dbReference type="NCBI Taxonomy" id="13276"/>
    <lineage>
        <taxon>Bacteria</taxon>
        <taxon>Pseudomonadati</taxon>
        <taxon>Pseudomonadota</taxon>
        <taxon>Gammaproteobacteria</taxon>
        <taxon>Cardiobacteriales</taxon>
        <taxon>Cardiobacteriaceae</taxon>
        <taxon>Suttonella</taxon>
    </lineage>
</organism>
<evidence type="ECO:0000256" key="4">
    <source>
        <dbReference type="ARBA" id="ARBA00023172"/>
    </source>
</evidence>
<dbReference type="EMBL" id="UHIA01000004">
    <property type="protein sequence ID" value="SUO98274.1"/>
    <property type="molecule type" value="Genomic_DNA"/>
</dbReference>